<sequence length="67" mass="7679">MPTPDPPTPPATGGTEYVLRIEWARDRPPTCHVARRHDGEIEWLEFREPDALLRHLWLILDGGPGLR</sequence>
<dbReference type="Proteomes" id="UP000539473">
    <property type="component" value="Unassembled WGS sequence"/>
</dbReference>
<reference evidence="1" key="4">
    <citation type="submission" date="2024-05" db="EMBL/GenBank/DDBJ databases">
        <authorList>
            <person name="Sun Q."/>
            <person name="Zhou Y."/>
        </authorList>
    </citation>
    <scope>NUCLEOTIDE SEQUENCE</scope>
    <source>
        <strain evidence="1">CGMCC 1.18437</strain>
    </source>
</reference>
<evidence type="ECO:0000313" key="4">
    <source>
        <dbReference type="Proteomes" id="UP000619376"/>
    </source>
</evidence>
<organism evidence="2 3">
    <name type="scientific">Deinococcus metalli</name>
    <dbReference type="NCBI Taxonomy" id="1141878"/>
    <lineage>
        <taxon>Bacteria</taxon>
        <taxon>Thermotogati</taxon>
        <taxon>Deinococcota</taxon>
        <taxon>Deinococci</taxon>
        <taxon>Deinococcales</taxon>
        <taxon>Deinococcaceae</taxon>
        <taxon>Deinococcus</taxon>
    </lineage>
</organism>
<evidence type="ECO:0000313" key="3">
    <source>
        <dbReference type="Proteomes" id="UP000539473"/>
    </source>
</evidence>
<reference evidence="4" key="2">
    <citation type="journal article" date="2019" name="Int. J. Syst. Evol. Microbiol.">
        <title>The Global Catalogue of Microorganisms (GCM) 10K type strain sequencing project: providing services to taxonomists for standard genome sequencing and annotation.</title>
        <authorList>
            <consortium name="The Broad Institute Genomics Platform"/>
            <consortium name="The Broad Institute Genome Sequencing Center for Infectious Disease"/>
            <person name="Wu L."/>
            <person name="Ma J."/>
        </authorList>
    </citation>
    <scope>NUCLEOTIDE SEQUENCE [LARGE SCALE GENOMIC DNA]</scope>
    <source>
        <strain evidence="4">CGMCC 1.18437</strain>
    </source>
</reference>
<dbReference type="Proteomes" id="UP000619376">
    <property type="component" value="Unassembled WGS sequence"/>
</dbReference>
<dbReference type="EMBL" id="BNAJ01000001">
    <property type="protein sequence ID" value="GHF31013.1"/>
    <property type="molecule type" value="Genomic_DNA"/>
</dbReference>
<dbReference type="RefSeq" id="WP_184109429.1">
    <property type="nucleotide sequence ID" value="NZ_BNAJ01000001.1"/>
</dbReference>
<accession>A0A7W8NMZ6</accession>
<comment type="caution">
    <text evidence="2">The sequence shown here is derived from an EMBL/GenBank/DDBJ whole genome shotgun (WGS) entry which is preliminary data.</text>
</comment>
<reference evidence="1" key="1">
    <citation type="journal article" date="2014" name="Int. J. Syst. Evol. Microbiol.">
        <title>Complete genome of a new Firmicutes species belonging to the dominant human colonic microbiota ('Ruminococcus bicirculans') reveals two chromosomes and a selective capacity to utilize plant glucans.</title>
        <authorList>
            <consortium name="NISC Comparative Sequencing Program"/>
            <person name="Wegmann U."/>
            <person name="Louis P."/>
            <person name="Goesmann A."/>
            <person name="Henrissat B."/>
            <person name="Duncan S.H."/>
            <person name="Flint H.J."/>
        </authorList>
    </citation>
    <scope>NUCLEOTIDE SEQUENCE</scope>
    <source>
        <strain evidence="1">CGMCC 1.18437</strain>
    </source>
</reference>
<gene>
    <name evidence="1" type="ORF">GCM10017781_03960</name>
    <name evidence="2" type="ORF">HNQ07_000645</name>
</gene>
<protein>
    <submittedName>
        <fullName evidence="2">Uncharacterized protein</fullName>
    </submittedName>
</protein>
<evidence type="ECO:0000313" key="1">
    <source>
        <dbReference type="EMBL" id="GHF31013.1"/>
    </source>
</evidence>
<dbReference type="EMBL" id="JACHFK010000001">
    <property type="protein sequence ID" value="MBB5375201.1"/>
    <property type="molecule type" value="Genomic_DNA"/>
</dbReference>
<reference evidence="2 3" key="3">
    <citation type="submission" date="2020-08" db="EMBL/GenBank/DDBJ databases">
        <title>Genomic Encyclopedia of Type Strains, Phase IV (KMG-IV): sequencing the most valuable type-strain genomes for metagenomic binning, comparative biology and taxonomic classification.</title>
        <authorList>
            <person name="Goeker M."/>
        </authorList>
    </citation>
    <scope>NUCLEOTIDE SEQUENCE [LARGE SCALE GENOMIC DNA]</scope>
    <source>
        <strain evidence="2 3">DSM 27521</strain>
    </source>
</reference>
<name>A0A7W8NMZ6_9DEIO</name>
<keyword evidence="4" id="KW-1185">Reference proteome</keyword>
<proteinExistence type="predicted"/>
<dbReference type="AlphaFoldDB" id="A0A7W8NMZ6"/>
<evidence type="ECO:0000313" key="2">
    <source>
        <dbReference type="EMBL" id="MBB5375201.1"/>
    </source>
</evidence>